<name>A0A7Y0HPV2_9CLOT</name>
<evidence type="ECO:0000313" key="2">
    <source>
        <dbReference type="Proteomes" id="UP000537131"/>
    </source>
</evidence>
<dbReference type="EMBL" id="JABBNI010000065">
    <property type="protein sequence ID" value="NMM65459.1"/>
    <property type="molecule type" value="Genomic_DNA"/>
</dbReference>
<keyword evidence="2" id="KW-1185">Reference proteome</keyword>
<comment type="caution">
    <text evidence="1">The sequence shown here is derived from an EMBL/GenBank/DDBJ whole genome shotgun (WGS) entry which is preliminary data.</text>
</comment>
<dbReference type="AlphaFoldDB" id="A0A7Y0HPV2"/>
<evidence type="ECO:0000313" key="1">
    <source>
        <dbReference type="EMBL" id="NMM65459.1"/>
    </source>
</evidence>
<sequence length="77" mass="9455">MKWEEVRKLYPNQFVKFQIIESHIIDDKKYVDELAFIKAMTDGEEAMKEFRNCKEEQFVYSTKNEQLVIQLVKRYSW</sequence>
<proteinExistence type="predicted"/>
<dbReference type="RefSeq" id="WP_169300041.1">
    <property type="nucleotide sequence ID" value="NZ_JABBNI010000065.1"/>
</dbReference>
<accession>A0A7Y0HPV2</accession>
<gene>
    <name evidence="1" type="ORF">HBE96_23050</name>
</gene>
<protein>
    <submittedName>
        <fullName evidence="1">Uncharacterized protein</fullName>
    </submittedName>
</protein>
<reference evidence="1 2" key="1">
    <citation type="submission" date="2020-06" db="EMBL/GenBank/DDBJ databases">
        <title>Complete Genome Sequence of Clostridium muelleri sp. nov. P21T, an Acid-Alcohol Producing Acetogen Isolated from Old Hay.</title>
        <authorList>
            <person name="Duncan K.E."/>
            <person name="Tanner R.S."/>
        </authorList>
    </citation>
    <scope>NUCLEOTIDE SEQUENCE [LARGE SCALE GENOMIC DNA]</scope>
    <source>
        <strain evidence="1 2">P21</strain>
    </source>
</reference>
<organism evidence="1 2">
    <name type="scientific">Clostridium muellerianum</name>
    <dbReference type="NCBI Taxonomy" id="2716538"/>
    <lineage>
        <taxon>Bacteria</taxon>
        <taxon>Bacillati</taxon>
        <taxon>Bacillota</taxon>
        <taxon>Clostridia</taxon>
        <taxon>Eubacteriales</taxon>
        <taxon>Clostridiaceae</taxon>
        <taxon>Clostridium</taxon>
    </lineage>
</organism>
<dbReference type="Proteomes" id="UP000537131">
    <property type="component" value="Unassembled WGS sequence"/>
</dbReference>